<accession>A0A1A9VTT0</accession>
<dbReference type="VEuPathDB" id="VectorBase:GAUT047328"/>
<dbReference type="AlphaFoldDB" id="A0A1A9VTT0"/>
<dbReference type="Gene3D" id="3.90.550.10">
    <property type="entry name" value="Spore Coat Polysaccharide Biosynthesis Protein SpsA, Chain A"/>
    <property type="match status" value="1"/>
</dbReference>
<dbReference type="EnsemblMetazoa" id="GAUT047328-RA">
    <property type="protein sequence ID" value="GAUT047328-PA"/>
    <property type="gene ID" value="GAUT047328"/>
</dbReference>
<keyword evidence="2" id="KW-1185">Reference proteome</keyword>
<reference evidence="1" key="1">
    <citation type="submission" date="2020-05" db="UniProtKB">
        <authorList>
            <consortium name="EnsemblMetazoa"/>
        </authorList>
    </citation>
    <scope>IDENTIFICATION</scope>
    <source>
        <strain evidence="1">TTRI</strain>
    </source>
</reference>
<organism evidence="1 2">
    <name type="scientific">Glossina austeni</name>
    <name type="common">Savannah tsetse fly</name>
    <dbReference type="NCBI Taxonomy" id="7395"/>
    <lineage>
        <taxon>Eukaryota</taxon>
        <taxon>Metazoa</taxon>
        <taxon>Ecdysozoa</taxon>
        <taxon>Arthropoda</taxon>
        <taxon>Hexapoda</taxon>
        <taxon>Insecta</taxon>
        <taxon>Pterygota</taxon>
        <taxon>Neoptera</taxon>
        <taxon>Endopterygota</taxon>
        <taxon>Diptera</taxon>
        <taxon>Brachycera</taxon>
        <taxon>Muscomorpha</taxon>
        <taxon>Hippoboscoidea</taxon>
        <taxon>Glossinidae</taxon>
        <taxon>Glossina</taxon>
    </lineage>
</organism>
<proteinExistence type="predicted"/>
<sequence>MCTGQMLADVLTFTANHVERNEEGLKQLLRRVREDSTCVVFPIIDVISMGNCELIGVSAGLRVVFHI</sequence>
<name>A0A1A9VTT0_GLOAU</name>
<protein>
    <submittedName>
        <fullName evidence="1">Uncharacterized protein</fullName>
    </submittedName>
</protein>
<dbReference type="Proteomes" id="UP000078200">
    <property type="component" value="Unassembled WGS sequence"/>
</dbReference>
<dbReference type="STRING" id="7395.A0A1A9VTT0"/>
<evidence type="ECO:0000313" key="2">
    <source>
        <dbReference type="Proteomes" id="UP000078200"/>
    </source>
</evidence>
<evidence type="ECO:0000313" key="1">
    <source>
        <dbReference type="EnsemblMetazoa" id="GAUT047328-PA"/>
    </source>
</evidence>
<dbReference type="InterPro" id="IPR029044">
    <property type="entry name" value="Nucleotide-diphossugar_trans"/>
</dbReference>